<feature type="region of interest" description="Disordered" evidence="2">
    <location>
        <begin position="954"/>
        <end position="1061"/>
    </location>
</feature>
<feature type="compositionally biased region" description="Basic and acidic residues" evidence="2">
    <location>
        <begin position="1157"/>
        <end position="1166"/>
    </location>
</feature>
<organism evidence="4 5">
    <name type="scientific">Vespula pensylvanica</name>
    <name type="common">Western yellow jacket</name>
    <name type="synonym">Wasp</name>
    <dbReference type="NCBI Taxonomy" id="30213"/>
    <lineage>
        <taxon>Eukaryota</taxon>
        <taxon>Metazoa</taxon>
        <taxon>Ecdysozoa</taxon>
        <taxon>Arthropoda</taxon>
        <taxon>Hexapoda</taxon>
        <taxon>Insecta</taxon>
        <taxon>Pterygota</taxon>
        <taxon>Neoptera</taxon>
        <taxon>Endopterygota</taxon>
        <taxon>Hymenoptera</taxon>
        <taxon>Apocrita</taxon>
        <taxon>Aculeata</taxon>
        <taxon>Vespoidea</taxon>
        <taxon>Vespidae</taxon>
        <taxon>Vespinae</taxon>
        <taxon>Vespula</taxon>
    </lineage>
</organism>
<accession>A0A834P6G2</accession>
<feature type="compositionally biased region" description="Polar residues" evidence="2">
    <location>
        <begin position="1010"/>
        <end position="1031"/>
    </location>
</feature>
<keyword evidence="1" id="KW-0479">Metal-binding</keyword>
<protein>
    <recommendedName>
        <fullName evidence="3">C2H2-type domain-containing protein</fullName>
    </recommendedName>
</protein>
<feature type="compositionally biased region" description="Polar residues" evidence="2">
    <location>
        <begin position="704"/>
        <end position="722"/>
    </location>
</feature>
<dbReference type="OrthoDB" id="7635220at2759"/>
<name>A0A834P6G2_VESPE</name>
<gene>
    <name evidence="4" type="ORF">H0235_006264</name>
</gene>
<evidence type="ECO:0000256" key="2">
    <source>
        <dbReference type="SAM" id="MobiDB-lite"/>
    </source>
</evidence>
<evidence type="ECO:0000256" key="1">
    <source>
        <dbReference type="PROSITE-ProRule" id="PRU00042"/>
    </source>
</evidence>
<evidence type="ECO:0000259" key="3">
    <source>
        <dbReference type="PROSITE" id="PS50157"/>
    </source>
</evidence>
<feature type="compositionally biased region" description="Basic and acidic residues" evidence="2">
    <location>
        <begin position="859"/>
        <end position="932"/>
    </location>
</feature>
<feature type="compositionally biased region" description="Basic and acidic residues" evidence="2">
    <location>
        <begin position="355"/>
        <end position="386"/>
    </location>
</feature>
<feature type="domain" description="C2H2-type" evidence="3">
    <location>
        <begin position="552"/>
        <end position="579"/>
    </location>
</feature>
<reference evidence="4" key="1">
    <citation type="journal article" date="2020" name="G3 (Bethesda)">
        <title>High-Quality Assemblies for Three Invasive Social Wasps from the &lt;i&gt;Vespula&lt;/i&gt; Genus.</title>
        <authorList>
            <person name="Harrop T.W.R."/>
            <person name="Guhlin J."/>
            <person name="McLaughlin G.M."/>
            <person name="Permina E."/>
            <person name="Stockwell P."/>
            <person name="Gilligan J."/>
            <person name="Le Lec M.F."/>
            <person name="Gruber M.A.M."/>
            <person name="Quinn O."/>
            <person name="Lovegrove M."/>
            <person name="Duncan E.J."/>
            <person name="Remnant E.J."/>
            <person name="Van Eeckhoven J."/>
            <person name="Graham B."/>
            <person name="Knapp R.A."/>
            <person name="Langford K.W."/>
            <person name="Kronenberg Z."/>
            <person name="Press M.O."/>
            <person name="Eacker S.M."/>
            <person name="Wilson-Rankin E.E."/>
            <person name="Purcell J."/>
            <person name="Lester P.J."/>
            <person name="Dearden P.K."/>
        </authorList>
    </citation>
    <scope>NUCLEOTIDE SEQUENCE</scope>
    <source>
        <strain evidence="4">Volc-1</strain>
    </source>
</reference>
<dbReference type="AlphaFoldDB" id="A0A834P6G2"/>
<feature type="region of interest" description="Disordered" evidence="2">
    <location>
        <begin position="318"/>
        <end position="505"/>
    </location>
</feature>
<dbReference type="SMART" id="SM00868">
    <property type="entry name" value="zf-AD"/>
    <property type="match status" value="2"/>
</dbReference>
<keyword evidence="1" id="KW-0863">Zinc-finger</keyword>
<feature type="compositionally biased region" description="Polar residues" evidence="2">
    <location>
        <begin position="630"/>
        <end position="641"/>
    </location>
</feature>
<feature type="region of interest" description="Disordered" evidence="2">
    <location>
        <begin position="623"/>
        <end position="679"/>
    </location>
</feature>
<dbReference type="GO" id="GO:0005634">
    <property type="term" value="C:nucleus"/>
    <property type="evidence" value="ECO:0007669"/>
    <property type="project" value="InterPro"/>
</dbReference>
<evidence type="ECO:0000313" key="4">
    <source>
        <dbReference type="EMBL" id="KAF7429866.1"/>
    </source>
</evidence>
<dbReference type="PROSITE" id="PS00028">
    <property type="entry name" value="ZINC_FINGER_C2H2_1"/>
    <property type="match status" value="1"/>
</dbReference>
<keyword evidence="5" id="KW-1185">Reference proteome</keyword>
<dbReference type="PROSITE" id="PS50157">
    <property type="entry name" value="ZINC_FINGER_C2H2_2"/>
    <property type="match status" value="1"/>
</dbReference>
<feature type="region of interest" description="Disordered" evidence="2">
    <location>
        <begin position="1145"/>
        <end position="1166"/>
    </location>
</feature>
<feature type="compositionally biased region" description="Basic and acidic residues" evidence="2">
    <location>
        <begin position="723"/>
        <end position="751"/>
    </location>
</feature>
<keyword evidence="1" id="KW-0862">Zinc</keyword>
<feature type="compositionally biased region" description="Basic residues" evidence="2">
    <location>
        <begin position="436"/>
        <end position="448"/>
    </location>
</feature>
<dbReference type="EMBL" id="JACSDY010000004">
    <property type="protein sequence ID" value="KAF7429866.1"/>
    <property type="molecule type" value="Genomic_DNA"/>
</dbReference>
<feature type="compositionally biased region" description="Polar residues" evidence="2">
    <location>
        <begin position="400"/>
        <end position="420"/>
    </location>
</feature>
<evidence type="ECO:0000313" key="5">
    <source>
        <dbReference type="Proteomes" id="UP000600918"/>
    </source>
</evidence>
<dbReference type="InterPro" id="IPR013087">
    <property type="entry name" value="Znf_C2H2_type"/>
</dbReference>
<feature type="compositionally biased region" description="Low complexity" evidence="2">
    <location>
        <begin position="832"/>
        <end position="858"/>
    </location>
</feature>
<comment type="caution">
    <text evidence="4">The sequence shown here is derived from an EMBL/GenBank/DDBJ whole genome shotgun (WGS) entry which is preliminary data.</text>
</comment>
<dbReference type="Proteomes" id="UP000600918">
    <property type="component" value="Unassembled WGS sequence"/>
</dbReference>
<dbReference type="GO" id="GO:0008270">
    <property type="term" value="F:zinc ion binding"/>
    <property type="evidence" value="ECO:0007669"/>
    <property type="project" value="UniProtKB-KW"/>
</dbReference>
<feature type="compositionally biased region" description="Basic and acidic residues" evidence="2">
    <location>
        <begin position="758"/>
        <end position="827"/>
    </location>
</feature>
<feature type="compositionally biased region" description="Basic and acidic residues" evidence="2">
    <location>
        <begin position="656"/>
        <end position="678"/>
    </location>
</feature>
<sequence>MSEYCFLCLTDEGVFLDITPTNYKSLRGDVEKFLSLKVEKNIKKTNRVCYKCAFELRQCNDFLKKYKEARKTIGSKIYERKCCTFCLETKKRGYLNHCLHPLNNFNDDLISKVQQLFQDDLVEYNKEIILMCLSCRYSLDILFDLKSLYLEFSKERDTFDKNKDYSTLPKVNTIVIKRKTTITASMKTRSYILSNPDSDSSVKEENSEVTMNKKIASSRPKSRFCDACKTSVKDGEDMYRFYKTRLTVCKTCWTSMDPSKCITRLKKPIRTDTKLCAVFLKDVLTDVTFKQHKTYKVEKDSYGNNLYIITDSESEVDAEDKMDTKSLQSRGKLPNGSDNKPKIGKKRSKVNTKSDSSDSETKSIKRIKHDKETKSKSKSKLQDAKPVKKKSATRNHYSDTDISSNKTLRITRATGLQQGSKKVYSLSDVDTDNSQRKKQHITSGRLKRFREDNTSDESSLTEDSTKEKNSNEQSIIKSKSHASNNITGKRKKTKSSSSSTSINENTSLSEIKNFASKRLRKSFVKILKISEGETSSDNTDPDETNLNKTKKCICRECGITFENKLKLVTHELTHSKTLELKLHKLKIQDKCTDEEEVDKSCTEKFNDDINEQQNEEITLSVNDDEESETMDVTNQNNVTQETIKKSNKNTKCSLVKNEKKDSLQRRSSTDKEDTKESEAIETVTKPICKYSIKVIEGKDKISESTEQIESMLTPTENNNTSKNIDDDRNQNDDSDNDTVKDIEQLKKKKEEINEETEDKDKKKINEIRDEENKNIEEHDNDTKEKEEDKTEKVKENNVKEKEGTLKEKEIVANDEENKTEENGKGNDKTNGTEINTNKMEINTNEMENNTNETENNISEIKDITKETKEYETNDKDSATNRKENEINKKDDTMEEKANEIEEKEHKTKKIEISKAEKEEQNSDINEDSKDLNSKNSVLNVNINLVDNLIGNLNEKDETSTNNKDEKSIDNKDWKSTDNKDEKSTDNKHEKSTDNKDERSTDNKHEKNETNKIMNNASLENCNESNILTSDTKSMKDNSNSEEIDNQVDISNTTHSSEEKEYTNDAQKLLSDLTTLSEPATSKEVSAINKNNKESVNTVVEMVEHVFDLVTNDQQNHLSTVEHNIRCSQLEPETLEDISREIQKSADMPSLDPINSTEMDHNDVSIN</sequence>
<proteinExistence type="predicted"/>
<dbReference type="InterPro" id="IPR012934">
    <property type="entry name" value="Znf_AD"/>
</dbReference>
<feature type="compositionally biased region" description="Polar residues" evidence="2">
    <location>
        <begin position="471"/>
        <end position="487"/>
    </location>
</feature>
<feature type="compositionally biased region" description="Basic and acidic residues" evidence="2">
    <location>
        <begin position="954"/>
        <end position="1009"/>
    </location>
</feature>
<feature type="region of interest" description="Disordered" evidence="2">
    <location>
        <begin position="696"/>
        <end position="936"/>
    </location>
</feature>